<dbReference type="Pfam" id="PF00196">
    <property type="entry name" value="GerE"/>
    <property type="match status" value="1"/>
</dbReference>
<dbReference type="CDD" id="cd06170">
    <property type="entry name" value="LuxR_C_like"/>
    <property type="match status" value="1"/>
</dbReference>
<dbReference type="CDD" id="cd00130">
    <property type="entry name" value="PAS"/>
    <property type="match status" value="1"/>
</dbReference>
<dbReference type="GO" id="GO:0003677">
    <property type="term" value="F:DNA binding"/>
    <property type="evidence" value="ECO:0007669"/>
    <property type="project" value="UniProtKB-KW"/>
</dbReference>
<keyword evidence="3" id="KW-0804">Transcription</keyword>
<dbReference type="InterPro" id="IPR035965">
    <property type="entry name" value="PAS-like_dom_sf"/>
</dbReference>
<reference evidence="5" key="1">
    <citation type="submission" date="2020-08" db="EMBL/GenBank/DDBJ databases">
        <title>Novel species isolated from subtropical streams in China.</title>
        <authorList>
            <person name="Lu H."/>
        </authorList>
    </citation>
    <scope>NUCLEOTIDE SEQUENCE</scope>
    <source>
        <strain evidence="5">KACC 12607</strain>
    </source>
</reference>
<dbReference type="InterPro" id="IPR000014">
    <property type="entry name" value="PAS"/>
</dbReference>
<dbReference type="InterPro" id="IPR036388">
    <property type="entry name" value="WH-like_DNA-bd_sf"/>
</dbReference>
<gene>
    <name evidence="5" type="ORF">H8K32_13525</name>
</gene>
<dbReference type="PANTHER" id="PTHR44688:SF16">
    <property type="entry name" value="DNA-BINDING TRANSCRIPTIONAL ACTIVATOR DEVR_DOSR"/>
    <property type="match status" value="1"/>
</dbReference>
<sequence>MNIDSSRDSYRRKIKKMPSQITKDLSLFIDQLPGVIYQFFVFKNGDWKFLLLSNHIRDLYEVSPEEAYENHFVITNQIIPDDRADHRKSIEDAVNQRRNWAHLHRIRTPSGTLKWVFAQASLSETNIDGSLWSGVLTDVTDLIGNESQVIEFIQKFEDSLKIRQTEIGREIHFLDNLRRRFLSDQVQPGVCHDKSVAISNTPSPIDVNADPFIRSKKAARSGESLSARELEILMLIAKGGTSKSIADKLNIALTTVNAHRRNMKKKLNVTTTNQMMQYAILHYQQVKF</sequence>
<dbReference type="RefSeq" id="WP_186913068.1">
    <property type="nucleotide sequence ID" value="NZ_JACOFV010000012.1"/>
</dbReference>
<dbReference type="PROSITE" id="PS50043">
    <property type="entry name" value="HTH_LUXR_2"/>
    <property type="match status" value="1"/>
</dbReference>
<dbReference type="Gene3D" id="3.30.450.20">
    <property type="entry name" value="PAS domain"/>
    <property type="match status" value="1"/>
</dbReference>
<keyword evidence="1" id="KW-0805">Transcription regulation</keyword>
<dbReference type="InterPro" id="IPR016032">
    <property type="entry name" value="Sig_transdc_resp-reg_C-effctor"/>
</dbReference>
<dbReference type="PRINTS" id="PR00038">
    <property type="entry name" value="HTHLUXR"/>
</dbReference>
<dbReference type="AlphaFoldDB" id="A0A923HHK0"/>
<dbReference type="Proteomes" id="UP000634011">
    <property type="component" value="Unassembled WGS sequence"/>
</dbReference>
<dbReference type="SMART" id="SM00421">
    <property type="entry name" value="HTH_LUXR"/>
    <property type="match status" value="1"/>
</dbReference>
<organism evidence="5 6">
    <name type="scientific">Undibacterium jejuense</name>
    <dbReference type="NCBI Taxonomy" id="1344949"/>
    <lineage>
        <taxon>Bacteria</taxon>
        <taxon>Pseudomonadati</taxon>
        <taxon>Pseudomonadota</taxon>
        <taxon>Betaproteobacteria</taxon>
        <taxon>Burkholderiales</taxon>
        <taxon>Oxalobacteraceae</taxon>
        <taxon>Undibacterium</taxon>
    </lineage>
</organism>
<dbReference type="PANTHER" id="PTHR44688">
    <property type="entry name" value="DNA-BINDING TRANSCRIPTIONAL ACTIVATOR DEVR_DOSR"/>
    <property type="match status" value="1"/>
</dbReference>
<dbReference type="GO" id="GO:0006355">
    <property type="term" value="P:regulation of DNA-templated transcription"/>
    <property type="evidence" value="ECO:0007669"/>
    <property type="project" value="InterPro"/>
</dbReference>
<dbReference type="EMBL" id="JACOFV010000012">
    <property type="protein sequence ID" value="MBC3863125.1"/>
    <property type="molecule type" value="Genomic_DNA"/>
</dbReference>
<dbReference type="InterPro" id="IPR000792">
    <property type="entry name" value="Tscrpt_reg_LuxR_C"/>
</dbReference>
<keyword evidence="6" id="KW-1185">Reference proteome</keyword>
<feature type="domain" description="HTH luxR-type" evidence="4">
    <location>
        <begin position="218"/>
        <end position="283"/>
    </location>
</feature>
<comment type="caution">
    <text evidence="5">The sequence shown here is derived from an EMBL/GenBank/DDBJ whole genome shotgun (WGS) entry which is preliminary data.</text>
</comment>
<evidence type="ECO:0000313" key="6">
    <source>
        <dbReference type="Proteomes" id="UP000634011"/>
    </source>
</evidence>
<dbReference type="PROSITE" id="PS00622">
    <property type="entry name" value="HTH_LUXR_1"/>
    <property type="match status" value="1"/>
</dbReference>
<accession>A0A923HHK0</accession>
<evidence type="ECO:0000256" key="3">
    <source>
        <dbReference type="ARBA" id="ARBA00023163"/>
    </source>
</evidence>
<evidence type="ECO:0000259" key="4">
    <source>
        <dbReference type="PROSITE" id="PS50043"/>
    </source>
</evidence>
<keyword evidence="2" id="KW-0238">DNA-binding</keyword>
<dbReference type="SUPFAM" id="SSF55785">
    <property type="entry name" value="PYP-like sensor domain (PAS domain)"/>
    <property type="match status" value="1"/>
</dbReference>
<dbReference type="InterPro" id="IPR013655">
    <property type="entry name" value="PAS_fold_3"/>
</dbReference>
<protein>
    <submittedName>
        <fullName evidence="5">PAS domain-containing protein</fullName>
    </submittedName>
</protein>
<dbReference type="SUPFAM" id="SSF46894">
    <property type="entry name" value="C-terminal effector domain of the bipartite response regulators"/>
    <property type="match status" value="1"/>
</dbReference>
<dbReference type="Pfam" id="PF08447">
    <property type="entry name" value="PAS_3"/>
    <property type="match status" value="1"/>
</dbReference>
<name>A0A923HHK0_9BURK</name>
<evidence type="ECO:0000256" key="1">
    <source>
        <dbReference type="ARBA" id="ARBA00023015"/>
    </source>
</evidence>
<evidence type="ECO:0000256" key="2">
    <source>
        <dbReference type="ARBA" id="ARBA00023125"/>
    </source>
</evidence>
<proteinExistence type="predicted"/>
<dbReference type="Gene3D" id="1.10.10.10">
    <property type="entry name" value="Winged helix-like DNA-binding domain superfamily/Winged helix DNA-binding domain"/>
    <property type="match status" value="1"/>
</dbReference>
<evidence type="ECO:0000313" key="5">
    <source>
        <dbReference type="EMBL" id="MBC3863125.1"/>
    </source>
</evidence>